<gene>
    <name evidence="2" type="ORF">GCM10009433_11440</name>
</gene>
<dbReference type="PROSITE" id="PS51186">
    <property type="entry name" value="GNAT"/>
    <property type="match status" value="1"/>
</dbReference>
<dbReference type="EMBL" id="BAAAGG010000005">
    <property type="protein sequence ID" value="GAA0756230.1"/>
    <property type="molecule type" value="Genomic_DNA"/>
</dbReference>
<feature type="domain" description="N-acetyltransferase" evidence="1">
    <location>
        <begin position="3"/>
        <end position="147"/>
    </location>
</feature>
<dbReference type="Gene3D" id="3.40.630.30">
    <property type="match status" value="1"/>
</dbReference>
<keyword evidence="3" id="KW-1185">Reference proteome</keyword>
<organism evidence="2 3">
    <name type="scientific">Psychroflexus lacisalsi</name>
    <dbReference type="NCBI Taxonomy" id="503928"/>
    <lineage>
        <taxon>Bacteria</taxon>
        <taxon>Pseudomonadati</taxon>
        <taxon>Bacteroidota</taxon>
        <taxon>Flavobacteriia</taxon>
        <taxon>Flavobacteriales</taxon>
        <taxon>Flavobacteriaceae</taxon>
        <taxon>Psychroflexus</taxon>
    </lineage>
</organism>
<dbReference type="Pfam" id="PF00583">
    <property type="entry name" value="Acetyltransf_1"/>
    <property type="match status" value="1"/>
</dbReference>
<sequence length="147" mass="16810">MSIDFKYISSAETKDLRHLVLRQGKPKSSCDMQGDELESTKHIGAFLDSKCIGVLSLFLAKTERLPDSSQYQLRGMAVHPEHQGMNIGKKLILYSVKELQKMNTEVVWCNAREIAVGFYKKINFEVISNQFEIPDVGPHYLMFKKLI</sequence>
<dbReference type="CDD" id="cd04301">
    <property type="entry name" value="NAT_SF"/>
    <property type="match status" value="1"/>
</dbReference>
<evidence type="ECO:0000313" key="3">
    <source>
        <dbReference type="Proteomes" id="UP001500185"/>
    </source>
</evidence>
<reference evidence="2 3" key="1">
    <citation type="journal article" date="2019" name="Int. J. Syst. Evol. Microbiol.">
        <title>The Global Catalogue of Microorganisms (GCM) 10K type strain sequencing project: providing services to taxonomists for standard genome sequencing and annotation.</title>
        <authorList>
            <consortium name="The Broad Institute Genomics Platform"/>
            <consortium name="The Broad Institute Genome Sequencing Center for Infectious Disease"/>
            <person name="Wu L."/>
            <person name="Ma J."/>
        </authorList>
    </citation>
    <scope>NUCLEOTIDE SEQUENCE [LARGE SCALE GENOMIC DNA]</scope>
    <source>
        <strain evidence="2 3">JCM 16231</strain>
    </source>
</reference>
<dbReference type="Proteomes" id="UP001500185">
    <property type="component" value="Unassembled WGS sequence"/>
</dbReference>
<proteinExistence type="predicted"/>
<accession>A0ABN1K751</accession>
<dbReference type="SUPFAM" id="SSF55729">
    <property type="entry name" value="Acyl-CoA N-acyltransferases (Nat)"/>
    <property type="match status" value="1"/>
</dbReference>
<evidence type="ECO:0000313" key="2">
    <source>
        <dbReference type="EMBL" id="GAA0756230.1"/>
    </source>
</evidence>
<name>A0ABN1K751_9FLAO</name>
<dbReference type="RefSeq" id="WP_224453675.1">
    <property type="nucleotide sequence ID" value="NZ_BAAAGG010000005.1"/>
</dbReference>
<protein>
    <submittedName>
        <fullName evidence="2">GNAT family N-acetyltransferase</fullName>
    </submittedName>
</protein>
<comment type="caution">
    <text evidence="2">The sequence shown here is derived from an EMBL/GenBank/DDBJ whole genome shotgun (WGS) entry which is preliminary data.</text>
</comment>
<evidence type="ECO:0000259" key="1">
    <source>
        <dbReference type="PROSITE" id="PS51186"/>
    </source>
</evidence>
<dbReference type="InterPro" id="IPR000182">
    <property type="entry name" value="GNAT_dom"/>
</dbReference>
<dbReference type="InterPro" id="IPR016181">
    <property type="entry name" value="Acyl_CoA_acyltransferase"/>
</dbReference>